<dbReference type="Pfam" id="PF16641">
    <property type="entry name" value="CLIP1_ZNF"/>
    <property type="match status" value="2"/>
</dbReference>
<feature type="coiled-coil region" evidence="6">
    <location>
        <begin position="103"/>
        <end position="207"/>
    </location>
</feature>
<keyword evidence="4 6" id="KW-0175">Coiled coil</keyword>
<accession>A0A669C6L0</accession>
<dbReference type="AlphaFoldDB" id="A0A669C6L0"/>
<evidence type="ECO:0000256" key="1">
    <source>
        <dbReference type="ARBA" id="ARBA00004245"/>
    </source>
</evidence>
<organism evidence="8 9">
    <name type="scientific">Oreochromis niloticus</name>
    <name type="common">Nile tilapia</name>
    <name type="synonym">Tilapia nilotica</name>
    <dbReference type="NCBI Taxonomy" id="8128"/>
    <lineage>
        <taxon>Eukaryota</taxon>
        <taxon>Metazoa</taxon>
        <taxon>Chordata</taxon>
        <taxon>Craniata</taxon>
        <taxon>Vertebrata</taxon>
        <taxon>Euteleostomi</taxon>
        <taxon>Actinopterygii</taxon>
        <taxon>Neopterygii</taxon>
        <taxon>Teleostei</taxon>
        <taxon>Neoteleostei</taxon>
        <taxon>Acanthomorphata</taxon>
        <taxon>Ovalentaria</taxon>
        <taxon>Cichlomorphae</taxon>
        <taxon>Cichliformes</taxon>
        <taxon>Cichlidae</taxon>
        <taxon>African cichlids</taxon>
        <taxon>Pseudocrenilabrinae</taxon>
        <taxon>Oreochromini</taxon>
        <taxon>Oreochromis</taxon>
    </lineage>
</organism>
<reference evidence="8" key="2">
    <citation type="submission" date="2025-08" db="UniProtKB">
        <authorList>
            <consortium name="Ensembl"/>
        </authorList>
    </citation>
    <scope>IDENTIFICATION</scope>
</reference>
<evidence type="ECO:0000256" key="2">
    <source>
        <dbReference type="ARBA" id="ARBA00022490"/>
    </source>
</evidence>
<evidence type="ECO:0000313" key="9">
    <source>
        <dbReference type="Proteomes" id="UP000005207"/>
    </source>
</evidence>
<dbReference type="Ensembl" id="ENSONIT00000093721.1">
    <property type="protein sequence ID" value="ENSONIP00000043775.1"/>
    <property type="gene ID" value="ENSONIG00000037058.1"/>
</dbReference>
<keyword evidence="2" id="KW-0963">Cytoplasm</keyword>
<feature type="domain" description="CLIP1 zinc knuckle" evidence="7">
    <location>
        <begin position="232"/>
        <end position="249"/>
    </location>
</feature>
<evidence type="ECO:0000256" key="4">
    <source>
        <dbReference type="ARBA" id="ARBA00023054"/>
    </source>
</evidence>
<feature type="domain" description="CLIP1 zinc knuckle" evidence="7">
    <location>
        <begin position="272"/>
        <end position="288"/>
    </location>
</feature>
<sequence>TALNNPMIMHVMYKLSQRKDPMNDTEKLKEDISNNNQFQQRGRKKVQYFWMDTHKLANTTGKKLEIKSPLTVYSLYTFFCRETVSNVESEGDTNFQKSTGALISDKDRELETLRNEIAVLRGENAMAKTLQSAVETLERDKAQLQSRVHSLEQRLMGAQALEEGDKELPPSDMCGFLHQINFLNSVIVDLQRKNEELKIKLKKLALSEFNGNDGTDGFDEGISKREKKATPRLFCDICDCFDLHDTEDCPTQAQSPDSVPHTTYHGNPAVERPYCDICEAFGHATESCNDDQTF</sequence>
<protein>
    <recommendedName>
        <fullName evidence="7">CLIP1 zinc knuckle domain-containing protein</fullName>
    </recommendedName>
</protein>
<reference evidence="8" key="3">
    <citation type="submission" date="2025-09" db="UniProtKB">
        <authorList>
            <consortium name="Ensembl"/>
        </authorList>
    </citation>
    <scope>IDENTIFICATION</scope>
</reference>
<dbReference type="GeneTree" id="ENSGT00940000155122"/>
<reference evidence="9" key="1">
    <citation type="submission" date="2012-01" db="EMBL/GenBank/DDBJ databases">
        <title>The Genome Sequence of Oreochromis niloticus (Nile Tilapia).</title>
        <authorList>
            <consortium name="Broad Institute Genome Assembly Team"/>
            <consortium name="Broad Institute Sequencing Platform"/>
            <person name="Di Palma F."/>
            <person name="Johnson J."/>
            <person name="Lander E.S."/>
            <person name="Lindblad-Toh K."/>
        </authorList>
    </citation>
    <scope>NUCLEOTIDE SEQUENCE [LARGE SCALE GENOMIC DNA]</scope>
</reference>
<evidence type="ECO:0000256" key="6">
    <source>
        <dbReference type="SAM" id="Coils"/>
    </source>
</evidence>
<proteinExistence type="predicted"/>
<dbReference type="InParanoid" id="A0A669C6L0"/>
<keyword evidence="3" id="KW-0493">Microtubule</keyword>
<evidence type="ECO:0000256" key="5">
    <source>
        <dbReference type="ARBA" id="ARBA00023212"/>
    </source>
</evidence>
<evidence type="ECO:0000259" key="7">
    <source>
        <dbReference type="Pfam" id="PF16641"/>
    </source>
</evidence>
<name>A0A669C6L0_ORENI</name>
<dbReference type="OMA" id="YTFFCRE"/>
<comment type="subcellular location">
    <subcellularLocation>
        <location evidence="1">Cytoplasm</location>
        <location evidence="1">Cytoskeleton</location>
    </subcellularLocation>
</comment>
<dbReference type="InterPro" id="IPR032108">
    <property type="entry name" value="CLIP1_ZNF"/>
</dbReference>
<dbReference type="Gene3D" id="1.20.5.1700">
    <property type="match status" value="1"/>
</dbReference>
<evidence type="ECO:0000313" key="8">
    <source>
        <dbReference type="Ensembl" id="ENSONIP00000043775.1"/>
    </source>
</evidence>
<dbReference type="Proteomes" id="UP000005207">
    <property type="component" value="Linkage group LG7"/>
</dbReference>
<keyword evidence="9" id="KW-1185">Reference proteome</keyword>
<evidence type="ECO:0000256" key="3">
    <source>
        <dbReference type="ARBA" id="ARBA00022701"/>
    </source>
</evidence>
<dbReference type="GO" id="GO:0005874">
    <property type="term" value="C:microtubule"/>
    <property type="evidence" value="ECO:0007669"/>
    <property type="project" value="UniProtKB-KW"/>
</dbReference>
<keyword evidence="5" id="KW-0206">Cytoskeleton</keyword>